<dbReference type="AlphaFoldDB" id="A0A0D2KIU4"/>
<protein>
    <submittedName>
        <fullName evidence="1">Uncharacterized protein</fullName>
    </submittedName>
</protein>
<dbReference type="GeneID" id="25729609"/>
<reference evidence="1 2" key="1">
    <citation type="journal article" date="2013" name="BMC Genomics">
        <title>Reconstruction of the lipid metabolism for the microalga Monoraphidium neglectum from its genome sequence reveals characteristics suitable for biofuel production.</title>
        <authorList>
            <person name="Bogen C."/>
            <person name="Al-Dilaimi A."/>
            <person name="Albersmeier A."/>
            <person name="Wichmann J."/>
            <person name="Grundmann M."/>
            <person name="Rupp O."/>
            <person name="Lauersen K.J."/>
            <person name="Blifernez-Klassen O."/>
            <person name="Kalinowski J."/>
            <person name="Goesmann A."/>
            <person name="Mussgnug J.H."/>
            <person name="Kruse O."/>
        </authorList>
    </citation>
    <scope>NUCLEOTIDE SEQUENCE [LARGE SCALE GENOMIC DNA]</scope>
    <source>
        <strain evidence="1 2">SAG 48.87</strain>
    </source>
</reference>
<sequence>MLTHSLTLSSSPGGTDSSAYAAINHQRGTLRFVPRRATVQDAHRAHGTNERLAVTDFKGALCTYRRGLQLFGRLGELEGRGSAGPAAGGAHKGVAAGRAGAFGGRRATPGLGRAGVSLAPRVVGQGVAAE</sequence>
<organism evidence="1 2">
    <name type="scientific">Monoraphidium neglectum</name>
    <dbReference type="NCBI Taxonomy" id="145388"/>
    <lineage>
        <taxon>Eukaryota</taxon>
        <taxon>Viridiplantae</taxon>
        <taxon>Chlorophyta</taxon>
        <taxon>core chlorophytes</taxon>
        <taxon>Chlorophyceae</taxon>
        <taxon>CS clade</taxon>
        <taxon>Sphaeropleales</taxon>
        <taxon>Selenastraceae</taxon>
        <taxon>Monoraphidium</taxon>
    </lineage>
</organism>
<dbReference type="Proteomes" id="UP000054498">
    <property type="component" value="Unassembled WGS sequence"/>
</dbReference>
<accession>A0A0D2KIU4</accession>
<proteinExistence type="predicted"/>
<name>A0A0D2KIU4_9CHLO</name>
<dbReference type="KEGG" id="mng:MNEG_12264"/>
<dbReference type="OrthoDB" id="3064516at2759"/>
<keyword evidence="2" id="KW-1185">Reference proteome</keyword>
<dbReference type="EMBL" id="KK103372">
    <property type="protein sequence ID" value="KIY95698.1"/>
    <property type="molecule type" value="Genomic_DNA"/>
</dbReference>
<dbReference type="RefSeq" id="XP_013894718.1">
    <property type="nucleotide sequence ID" value="XM_014039264.1"/>
</dbReference>
<evidence type="ECO:0000313" key="2">
    <source>
        <dbReference type="Proteomes" id="UP000054498"/>
    </source>
</evidence>
<evidence type="ECO:0000313" key="1">
    <source>
        <dbReference type="EMBL" id="KIY95698.1"/>
    </source>
</evidence>
<gene>
    <name evidence="1" type="ORF">MNEG_12264</name>
</gene>